<dbReference type="EMBL" id="WUEK01000005">
    <property type="protein sequence ID" value="MXG89862.1"/>
    <property type="molecule type" value="Genomic_DNA"/>
</dbReference>
<dbReference type="Proteomes" id="UP000473325">
    <property type="component" value="Unassembled WGS sequence"/>
</dbReference>
<evidence type="ECO:0000256" key="1">
    <source>
        <dbReference type="SAM" id="MobiDB-lite"/>
    </source>
</evidence>
<reference evidence="2 3" key="1">
    <citation type="submission" date="2019-12" db="EMBL/GenBank/DDBJ databases">
        <authorList>
            <person name="Kun Z."/>
        </authorList>
    </citation>
    <scope>NUCLEOTIDE SEQUENCE [LARGE SCALE GENOMIC DNA]</scope>
    <source>
        <strain evidence="2 3">YIM 123512</strain>
    </source>
</reference>
<dbReference type="AlphaFoldDB" id="A0A6L7F0Y0"/>
<keyword evidence="3" id="KW-1185">Reference proteome</keyword>
<accession>A0A6L7F0Y0</accession>
<evidence type="ECO:0000313" key="2">
    <source>
        <dbReference type="EMBL" id="MXG89862.1"/>
    </source>
</evidence>
<feature type="region of interest" description="Disordered" evidence="1">
    <location>
        <begin position="105"/>
        <end position="134"/>
    </location>
</feature>
<evidence type="ECO:0000313" key="3">
    <source>
        <dbReference type="Proteomes" id="UP000473325"/>
    </source>
</evidence>
<dbReference type="RefSeq" id="WP_160877715.1">
    <property type="nucleotide sequence ID" value="NZ_WUEK01000005.1"/>
</dbReference>
<sequence length="134" mass="14362">MSRWRERLRTLLRRHATAAPPSWAALGAAPLERARPASSALAGLDSAQLCGLWRKSAAGLTAASDVEQHLAVVEARGALLAELERRDPDPMGAWLARGGRGEPAGPAAYLVGADHLPGHRPGRRESDHQETPER</sequence>
<organism evidence="2 3">
    <name type="scientific">Nocardioides flavescens</name>
    <dbReference type="NCBI Taxonomy" id="2691959"/>
    <lineage>
        <taxon>Bacteria</taxon>
        <taxon>Bacillati</taxon>
        <taxon>Actinomycetota</taxon>
        <taxon>Actinomycetes</taxon>
        <taxon>Propionibacteriales</taxon>
        <taxon>Nocardioidaceae</taxon>
        <taxon>Nocardioides</taxon>
    </lineage>
</organism>
<proteinExistence type="predicted"/>
<gene>
    <name evidence="2" type="ORF">GRQ65_09890</name>
</gene>
<protein>
    <submittedName>
        <fullName evidence="2">Uncharacterized protein</fullName>
    </submittedName>
</protein>
<name>A0A6L7F0Y0_9ACTN</name>
<comment type="caution">
    <text evidence="2">The sequence shown here is derived from an EMBL/GenBank/DDBJ whole genome shotgun (WGS) entry which is preliminary data.</text>
</comment>
<feature type="compositionally biased region" description="Basic and acidic residues" evidence="1">
    <location>
        <begin position="123"/>
        <end position="134"/>
    </location>
</feature>